<evidence type="ECO:0000256" key="1">
    <source>
        <dbReference type="SAM" id="SignalP"/>
    </source>
</evidence>
<sequence length="75" mass="8003">KGGRQGAGVAPIWRRGRPACLCCLCLSLRLSTVLVVAEHWCIPYSLCNQRGYKARLGSAMLAIGIGPKPRGGCHP</sequence>
<keyword evidence="3" id="KW-1185">Reference proteome</keyword>
<organism evidence="2 3">
    <name type="scientific">Colletotrichum cuscutae</name>
    <dbReference type="NCBI Taxonomy" id="1209917"/>
    <lineage>
        <taxon>Eukaryota</taxon>
        <taxon>Fungi</taxon>
        <taxon>Dikarya</taxon>
        <taxon>Ascomycota</taxon>
        <taxon>Pezizomycotina</taxon>
        <taxon>Sordariomycetes</taxon>
        <taxon>Hypocreomycetidae</taxon>
        <taxon>Glomerellales</taxon>
        <taxon>Glomerellaceae</taxon>
        <taxon>Colletotrichum</taxon>
        <taxon>Colletotrichum acutatum species complex</taxon>
    </lineage>
</organism>
<reference evidence="2" key="1">
    <citation type="submission" date="2016-11" db="EMBL/GenBank/DDBJ databases">
        <title>The genome sequence of Colletotrichum cuscutae.</title>
        <authorList>
            <person name="Baroncelli R."/>
        </authorList>
    </citation>
    <scope>NUCLEOTIDE SEQUENCE</scope>
    <source>
        <strain evidence="2">IMI 304802</strain>
    </source>
</reference>
<accession>A0AAI9UUE4</accession>
<dbReference type="AlphaFoldDB" id="A0AAI9UUE4"/>
<comment type="caution">
    <text evidence="2">The sequence shown here is derived from an EMBL/GenBank/DDBJ whole genome shotgun (WGS) entry which is preliminary data.</text>
</comment>
<evidence type="ECO:0008006" key="4">
    <source>
        <dbReference type="Google" id="ProtNLM"/>
    </source>
</evidence>
<dbReference type="EMBL" id="MPDP01000266">
    <property type="protein sequence ID" value="KAK1463799.1"/>
    <property type="molecule type" value="Genomic_DNA"/>
</dbReference>
<protein>
    <recommendedName>
        <fullName evidence="4">Secreted protein</fullName>
    </recommendedName>
</protein>
<keyword evidence="1" id="KW-0732">Signal</keyword>
<name>A0AAI9UUE4_9PEZI</name>
<feature type="non-terminal residue" evidence="2">
    <location>
        <position position="1"/>
    </location>
</feature>
<evidence type="ECO:0000313" key="2">
    <source>
        <dbReference type="EMBL" id="KAK1463799.1"/>
    </source>
</evidence>
<dbReference type="Proteomes" id="UP001239213">
    <property type="component" value="Unassembled WGS sequence"/>
</dbReference>
<evidence type="ECO:0000313" key="3">
    <source>
        <dbReference type="Proteomes" id="UP001239213"/>
    </source>
</evidence>
<gene>
    <name evidence="2" type="ORF">CCUS01_08213</name>
</gene>
<feature type="signal peptide" evidence="1">
    <location>
        <begin position="1"/>
        <end position="37"/>
    </location>
</feature>
<proteinExistence type="predicted"/>
<feature type="chain" id="PRO_5042616611" description="Secreted protein" evidence="1">
    <location>
        <begin position="38"/>
        <end position="75"/>
    </location>
</feature>